<name>A0AAV7ESY3_ARIFI</name>
<comment type="caution">
    <text evidence="1">The sequence shown here is derived from an EMBL/GenBank/DDBJ whole genome shotgun (WGS) entry which is preliminary data.</text>
</comment>
<sequence>MRRLTRPIGLRPLFSTIHQKFGKGRAKRYDSEASVQKTLIGLKASDRSKASELRRASESAALHFQFFSSSLINCCHYRLLLL</sequence>
<accession>A0AAV7ESY3</accession>
<evidence type="ECO:0000313" key="1">
    <source>
        <dbReference type="EMBL" id="KAG9451957.1"/>
    </source>
</evidence>
<dbReference type="AlphaFoldDB" id="A0AAV7ESY3"/>
<organism evidence="1 2">
    <name type="scientific">Aristolochia fimbriata</name>
    <name type="common">White veined hardy Dutchman's pipe vine</name>
    <dbReference type="NCBI Taxonomy" id="158543"/>
    <lineage>
        <taxon>Eukaryota</taxon>
        <taxon>Viridiplantae</taxon>
        <taxon>Streptophyta</taxon>
        <taxon>Embryophyta</taxon>
        <taxon>Tracheophyta</taxon>
        <taxon>Spermatophyta</taxon>
        <taxon>Magnoliopsida</taxon>
        <taxon>Magnoliidae</taxon>
        <taxon>Piperales</taxon>
        <taxon>Aristolochiaceae</taxon>
        <taxon>Aristolochia</taxon>
    </lineage>
</organism>
<dbReference type="EMBL" id="JAINDJ010000003">
    <property type="protein sequence ID" value="KAG9451957.1"/>
    <property type="molecule type" value="Genomic_DNA"/>
</dbReference>
<protein>
    <submittedName>
        <fullName evidence="1">Uncharacterized protein</fullName>
    </submittedName>
</protein>
<keyword evidence="2" id="KW-1185">Reference proteome</keyword>
<evidence type="ECO:0000313" key="2">
    <source>
        <dbReference type="Proteomes" id="UP000825729"/>
    </source>
</evidence>
<reference evidence="1 2" key="1">
    <citation type="submission" date="2021-07" db="EMBL/GenBank/DDBJ databases">
        <title>The Aristolochia fimbriata genome: insights into angiosperm evolution, floral development and chemical biosynthesis.</title>
        <authorList>
            <person name="Jiao Y."/>
        </authorList>
    </citation>
    <scope>NUCLEOTIDE SEQUENCE [LARGE SCALE GENOMIC DNA]</scope>
    <source>
        <strain evidence="1">IBCAS-2021</strain>
        <tissue evidence="1">Leaf</tissue>
    </source>
</reference>
<dbReference type="Proteomes" id="UP000825729">
    <property type="component" value="Unassembled WGS sequence"/>
</dbReference>
<gene>
    <name evidence="1" type="ORF">H6P81_004861</name>
</gene>
<proteinExistence type="predicted"/>